<keyword evidence="3 6" id="KW-0285">Flavoprotein</keyword>
<dbReference type="InterPro" id="IPR037069">
    <property type="entry name" value="AcylCoA_DH/ox_N_sf"/>
</dbReference>
<dbReference type="EMBL" id="CP059165">
    <property type="protein sequence ID" value="QLL08730.1"/>
    <property type="molecule type" value="Genomic_DNA"/>
</dbReference>
<organism evidence="10 11">
    <name type="scientific">Mycobacterium vicinigordonae</name>
    <dbReference type="NCBI Taxonomy" id="1719132"/>
    <lineage>
        <taxon>Bacteria</taxon>
        <taxon>Bacillati</taxon>
        <taxon>Actinomycetota</taxon>
        <taxon>Actinomycetes</taxon>
        <taxon>Mycobacteriales</taxon>
        <taxon>Mycobacteriaceae</taxon>
        <taxon>Mycobacterium</taxon>
    </lineage>
</organism>
<evidence type="ECO:0000256" key="3">
    <source>
        <dbReference type="ARBA" id="ARBA00022630"/>
    </source>
</evidence>
<evidence type="ECO:0000256" key="5">
    <source>
        <dbReference type="ARBA" id="ARBA00023002"/>
    </source>
</evidence>
<evidence type="ECO:0000313" key="11">
    <source>
        <dbReference type="Proteomes" id="UP000510682"/>
    </source>
</evidence>
<evidence type="ECO:0000259" key="9">
    <source>
        <dbReference type="Pfam" id="PF02771"/>
    </source>
</evidence>
<reference evidence="11" key="3">
    <citation type="submission" date="2023-07" db="EMBL/GenBank/DDBJ databases">
        <title>Description of Mycobacterium gordonae subsp. intergordonae subsp.nov. and Mycobacterium gordonae subsp. gordonae subsp. nov.</title>
        <authorList>
            <person name="Huang H."/>
        </authorList>
    </citation>
    <scope>NUCLEOTIDE SEQUENCE [LARGE SCALE GENOMIC DNA]</scope>
    <source>
        <strain evidence="11">24</strain>
    </source>
</reference>
<protein>
    <submittedName>
        <fullName evidence="10">Acyl-CoA dehydrogenase family protein</fullName>
    </submittedName>
</protein>
<dbReference type="PANTHER" id="PTHR43292:SF3">
    <property type="entry name" value="ACYL-COA DEHYDROGENASE FADE29"/>
    <property type="match status" value="1"/>
</dbReference>
<proteinExistence type="inferred from homology"/>
<dbReference type="InterPro" id="IPR052161">
    <property type="entry name" value="Mycobact_Acyl-CoA_DH"/>
</dbReference>
<evidence type="ECO:0000256" key="2">
    <source>
        <dbReference type="ARBA" id="ARBA00009347"/>
    </source>
</evidence>
<keyword evidence="11" id="KW-1185">Reference proteome</keyword>
<dbReference type="SUPFAM" id="SSF47203">
    <property type="entry name" value="Acyl-CoA dehydrogenase C-terminal domain-like"/>
    <property type="match status" value="1"/>
</dbReference>
<dbReference type="Gene3D" id="1.20.140.10">
    <property type="entry name" value="Butyryl-CoA Dehydrogenase, subunit A, domain 3"/>
    <property type="match status" value="1"/>
</dbReference>
<evidence type="ECO:0000256" key="4">
    <source>
        <dbReference type="ARBA" id="ARBA00022827"/>
    </source>
</evidence>
<evidence type="ECO:0000256" key="6">
    <source>
        <dbReference type="RuleBase" id="RU362125"/>
    </source>
</evidence>
<feature type="domain" description="Acyl-CoA dehydrogenase/oxidase C-terminal" evidence="7">
    <location>
        <begin position="230"/>
        <end position="370"/>
    </location>
</feature>
<dbReference type="GO" id="GO:0016627">
    <property type="term" value="F:oxidoreductase activity, acting on the CH-CH group of donors"/>
    <property type="evidence" value="ECO:0007669"/>
    <property type="project" value="InterPro"/>
</dbReference>
<dbReference type="FunFam" id="2.40.110.10:FF:000011">
    <property type="entry name" value="Acyl-CoA dehydrogenase FadE34"/>
    <property type="match status" value="1"/>
</dbReference>
<dbReference type="Gene3D" id="2.40.110.10">
    <property type="entry name" value="Butyryl-CoA Dehydrogenase, subunit A, domain 2"/>
    <property type="match status" value="1"/>
</dbReference>
<dbReference type="InterPro" id="IPR009100">
    <property type="entry name" value="AcylCoA_DH/oxidase_NM_dom_sf"/>
</dbReference>
<dbReference type="Gene3D" id="1.10.540.10">
    <property type="entry name" value="Acyl-CoA dehydrogenase/oxidase, N-terminal domain"/>
    <property type="match status" value="1"/>
</dbReference>
<dbReference type="GO" id="GO:0050660">
    <property type="term" value="F:flavin adenine dinucleotide binding"/>
    <property type="evidence" value="ECO:0007669"/>
    <property type="project" value="InterPro"/>
</dbReference>
<dbReference type="InterPro" id="IPR009075">
    <property type="entry name" value="AcylCo_DH/oxidase_C"/>
</dbReference>
<evidence type="ECO:0000256" key="1">
    <source>
        <dbReference type="ARBA" id="ARBA00001974"/>
    </source>
</evidence>
<dbReference type="InterPro" id="IPR006091">
    <property type="entry name" value="Acyl-CoA_Oxase/DH_mid-dom"/>
</dbReference>
<sequence>MHAVDDSGLRSFRDEARTWLHENVPTEPRPQGDSAARQYDCAWQRRQFDGGWAGVAWPRSFGGRGLSPLQQVIWIEEMVRADAPGMGSFTVALGHAGPTIIHHGDSEQQQTYLPSILKGESPWCQGFSEPNSGSDLASLRTAALLDGDHFVVNGQKKWTSFAAIADFQELLVRTDPHAPKHQGISWLIVDMHSPGITVRPITTLDGQAEFADVFYDEVRVPLKNVVGGLNQGWKVAMTTLGFERGTGYLANRLRLRNDVDKLIDEARARGALKDDRIAFELANIRAEATAVQALGYEGVTSDAQVDLLACVNQVFHAELAKRLHRAALEVIGNDALVRNDTTTRYFTSLPETILGGTKDIQKNILGERVLGLPR</sequence>
<evidence type="ECO:0000259" key="8">
    <source>
        <dbReference type="Pfam" id="PF02770"/>
    </source>
</evidence>
<dbReference type="RefSeq" id="WP_180917315.1">
    <property type="nucleotide sequence ID" value="NZ_CP059165.1"/>
</dbReference>
<dbReference type="GO" id="GO:0005886">
    <property type="term" value="C:plasma membrane"/>
    <property type="evidence" value="ECO:0007669"/>
    <property type="project" value="TreeGrafter"/>
</dbReference>
<comment type="cofactor">
    <cofactor evidence="1 6">
        <name>FAD</name>
        <dbReference type="ChEBI" id="CHEBI:57692"/>
    </cofactor>
</comment>
<dbReference type="PANTHER" id="PTHR43292">
    <property type="entry name" value="ACYL-COA DEHYDROGENASE"/>
    <property type="match status" value="1"/>
</dbReference>
<evidence type="ECO:0000259" key="7">
    <source>
        <dbReference type="Pfam" id="PF00441"/>
    </source>
</evidence>
<dbReference type="Pfam" id="PF02770">
    <property type="entry name" value="Acyl-CoA_dh_M"/>
    <property type="match status" value="1"/>
</dbReference>
<comment type="similarity">
    <text evidence="2 6">Belongs to the acyl-CoA dehydrogenase family.</text>
</comment>
<feature type="domain" description="Acyl-CoA dehydrogenase/oxidase N-terminal" evidence="9">
    <location>
        <begin position="10"/>
        <end position="120"/>
    </location>
</feature>
<dbReference type="Pfam" id="PF00441">
    <property type="entry name" value="Acyl-CoA_dh_1"/>
    <property type="match status" value="1"/>
</dbReference>
<keyword evidence="4 6" id="KW-0274">FAD</keyword>
<reference evidence="10 11" key="2">
    <citation type="submission" date="2020-07" db="EMBL/GenBank/DDBJ databases">
        <authorList>
            <person name="Yu X."/>
        </authorList>
    </citation>
    <scope>NUCLEOTIDE SEQUENCE [LARGE SCALE GENOMIC DNA]</scope>
    <source>
        <strain evidence="11">24</strain>
    </source>
</reference>
<dbReference type="InterPro" id="IPR013786">
    <property type="entry name" value="AcylCoA_DH/ox_N"/>
</dbReference>
<dbReference type="InterPro" id="IPR036250">
    <property type="entry name" value="AcylCo_DH-like_C"/>
</dbReference>
<gene>
    <name evidence="10" type="ORF">H0P51_07395</name>
</gene>
<dbReference type="Proteomes" id="UP000510682">
    <property type="component" value="Chromosome"/>
</dbReference>
<dbReference type="SUPFAM" id="SSF56645">
    <property type="entry name" value="Acyl-CoA dehydrogenase NM domain-like"/>
    <property type="match status" value="1"/>
</dbReference>
<reference evidence="11" key="1">
    <citation type="submission" date="2020-07" db="EMBL/GenBank/DDBJ databases">
        <title>Description of Mycobacterium gordonae subsp. intergordonae subsp.nov. and Mycobacterium gordonae subsp. gordonae subsp. nov.</title>
        <authorList>
            <person name="Yu X."/>
        </authorList>
    </citation>
    <scope>NUCLEOTIDE SEQUENCE [LARGE SCALE GENOMIC DNA]</scope>
    <source>
        <strain evidence="11">24</strain>
    </source>
</reference>
<dbReference type="InterPro" id="IPR046373">
    <property type="entry name" value="Acyl-CoA_Oxase/DH_mid-dom_sf"/>
</dbReference>
<dbReference type="AlphaFoldDB" id="A0A7D6E1M0"/>
<evidence type="ECO:0000313" key="10">
    <source>
        <dbReference type="EMBL" id="QLL08730.1"/>
    </source>
</evidence>
<feature type="domain" description="Acyl-CoA oxidase/dehydrogenase middle" evidence="8">
    <location>
        <begin position="124"/>
        <end position="208"/>
    </location>
</feature>
<accession>A0A7D6E1M0</accession>
<dbReference type="KEGG" id="mgor:H0P51_07395"/>
<keyword evidence="5 6" id="KW-0560">Oxidoreductase</keyword>
<dbReference type="Pfam" id="PF02771">
    <property type="entry name" value="Acyl-CoA_dh_N"/>
    <property type="match status" value="1"/>
</dbReference>
<name>A0A7D6E1M0_9MYCO</name>